<evidence type="ECO:0000259" key="4">
    <source>
        <dbReference type="Pfam" id="PF02875"/>
    </source>
</evidence>
<feature type="domain" description="Mur ligase C-terminal" evidence="4">
    <location>
        <begin position="269"/>
        <end position="399"/>
    </location>
</feature>
<dbReference type="GO" id="GO:0016881">
    <property type="term" value="F:acid-amino acid ligase activity"/>
    <property type="evidence" value="ECO:0007669"/>
    <property type="project" value="InterPro"/>
</dbReference>
<sequence length="430" mass="46480">MRAFAEKRLAVQAKRLISKTKPFIVGVTGSVGKSSAKQAIGAVLDGTFRVRISPGNYNTEFGLPLTVLGLTSPKRSLYGWLSALYRGWARSMFPTKDYPDTLVLEMAADRPGDIAKLVALAPPRIGVVTTVGESHLEFFESTAAIAAEKSTLIRSLPKDGVAILNRDDEQVWAMRKLTSAKVLSYGLHEEANVRALPDTISYDCHQPQNSCGTHFKLSHNGTVMPVFVSGALGRPAVYAALAAVAVGLARGLNLVEIVSCLGGFETAPGRLRYLPGIKGTILIDDSYNAAPKSVLAALEVLHEVPLNADDDCRFAVLGDMLELGSLSEQAHVEIGRRAAELDVDSLVLVGELMSVTERAAKEAGLSEDRVFHFSDAETAGRFVQERMKPGDAILVKGSRGMHMEYVVKELMDEPLRAADLLPGDHNEWRS</sequence>
<name>A0A1F7WDK0_9BACT</name>
<gene>
    <name evidence="6" type="ORF">A2480_00190</name>
</gene>
<dbReference type="Proteomes" id="UP000176988">
    <property type="component" value="Unassembled WGS sequence"/>
</dbReference>
<dbReference type="PANTHER" id="PTHR43024:SF1">
    <property type="entry name" value="UDP-N-ACETYLMURAMOYL-TRIPEPTIDE--D-ALANYL-D-ALANINE LIGASE"/>
    <property type="match status" value="1"/>
</dbReference>
<evidence type="ECO:0000313" key="6">
    <source>
        <dbReference type="EMBL" id="OGM00904.1"/>
    </source>
</evidence>
<dbReference type="Pfam" id="PF08245">
    <property type="entry name" value="Mur_ligase_M"/>
    <property type="match status" value="1"/>
</dbReference>
<evidence type="ECO:0000256" key="1">
    <source>
        <dbReference type="ARBA" id="ARBA00022598"/>
    </source>
</evidence>
<proteinExistence type="predicted"/>
<dbReference type="InterPro" id="IPR036615">
    <property type="entry name" value="Mur_ligase_C_dom_sf"/>
</dbReference>
<dbReference type="InterPro" id="IPR036565">
    <property type="entry name" value="Mur-like_cat_sf"/>
</dbReference>
<dbReference type="InterPro" id="IPR051046">
    <property type="entry name" value="MurCDEF_CellWall_CoF430Synth"/>
</dbReference>
<keyword evidence="2" id="KW-0547">Nucleotide-binding</keyword>
<dbReference type="Pfam" id="PF02875">
    <property type="entry name" value="Mur_ligase_C"/>
    <property type="match status" value="1"/>
</dbReference>
<dbReference type="SUPFAM" id="SSF53623">
    <property type="entry name" value="MurD-like peptide ligases, catalytic domain"/>
    <property type="match status" value="1"/>
</dbReference>
<evidence type="ECO:0008006" key="8">
    <source>
        <dbReference type="Google" id="ProtNLM"/>
    </source>
</evidence>
<evidence type="ECO:0000256" key="2">
    <source>
        <dbReference type="ARBA" id="ARBA00022741"/>
    </source>
</evidence>
<organism evidence="6 7">
    <name type="scientific">Candidatus Uhrbacteria bacterium RIFOXYC2_FULL_47_19</name>
    <dbReference type="NCBI Taxonomy" id="1802424"/>
    <lineage>
        <taxon>Bacteria</taxon>
        <taxon>Candidatus Uhriibacteriota</taxon>
    </lineage>
</organism>
<dbReference type="PANTHER" id="PTHR43024">
    <property type="entry name" value="UDP-N-ACETYLMURAMOYL-TRIPEPTIDE--D-ALANYL-D-ALANINE LIGASE"/>
    <property type="match status" value="1"/>
</dbReference>
<keyword evidence="3" id="KW-0067">ATP-binding</keyword>
<dbReference type="Gene3D" id="3.90.190.20">
    <property type="entry name" value="Mur ligase, C-terminal domain"/>
    <property type="match status" value="1"/>
</dbReference>
<dbReference type="SUPFAM" id="SSF53244">
    <property type="entry name" value="MurD-like peptide ligases, peptide-binding domain"/>
    <property type="match status" value="1"/>
</dbReference>
<dbReference type="EMBL" id="MGFG01000021">
    <property type="protein sequence ID" value="OGM00904.1"/>
    <property type="molecule type" value="Genomic_DNA"/>
</dbReference>
<keyword evidence="1" id="KW-0436">Ligase</keyword>
<comment type="caution">
    <text evidence="6">The sequence shown here is derived from an EMBL/GenBank/DDBJ whole genome shotgun (WGS) entry which is preliminary data.</text>
</comment>
<dbReference type="GO" id="GO:0005524">
    <property type="term" value="F:ATP binding"/>
    <property type="evidence" value="ECO:0007669"/>
    <property type="project" value="UniProtKB-KW"/>
</dbReference>
<dbReference type="InterPro" id="IPR013221">
    <property type="entry name" value="Mur_ligase_cen"/>
</dbReference>
<accession>A0A1F7WDK0</accession>
<evidence type="ECO:0000256" key="3">
    <source>
        <dbReference type="ARBA" id="ARBA00022840"/>
    </source>
</evidence>
<reference evidence="6 7" key="1">
    <citation type="journal article" date="2016" name="Nat. Commun.">
        <title>Thousands of microbial genomes shed light on interconnected biogeochemical processes in an aquifer system.</title>
        <authorList>
            <person name="Anantharaman K."/>
            <person name="Brown C.T."/>
            <person name="Hug L.A."/>
            <person name="Sharon I."/>
            <person name="Castelle C.J."/>
            <person name="Probst A.J."/>
            <person name="Thomas B.C."/>
            <person name="Singh A."/>
            <person name="Wilkins M.J."/>
            <person name="Karaoz U."/>
            <person name="Brodie E.L."/>
            <person name="Williams K.H."/>
            <person name="Hubbard S.S."/>
            <person name="Banfield J.F."/>
        </authorList>
    </citation>
    <scope>NUCLEOTIDE SEQUENCE [LARGE SCALE GENOMIC DNA]</scope>
</reference>
<protein>
    <recommendedName>
        <fullName evidence="8">UDP-N-acetylmuramoyl-tripeptide--D-alanyl-D-alanine ligase</fullName>
    </recommendedName>
</protein>
<dbReference type="STRING" id="1802424.A2480_00190"/>
<dbReference type="Gene3D" id="3.40.1190.10">
    <property type="entry name" value="Mur-like, catalytic domain"/>
    <property type="match status" value="1"/>
</dbReference>
<feature type="domain" description="Mur ligase central" evidence="5">
    <location>
        <begin position="98"/>
        <end position="246"/>
    </location>
</feature>
<evidence type="ECO:0000259" key="5">
    <source>
        <dbReference type="Pfam" id="PF08245"/>
    </source>
</evidence>
<dbReference type="AlphaFoldDB" id="A0A1F7WDK0"/>
<dbReference type="InterPro" id="IPR004101">
    <property type="entry name" value="Mur_ligase_C"/>
</dbReference>
<evidence type="ECO:0000313" key="7">
    <source>
        <dbReference type="Proteomes" id="UP000176988"/>
    </source>
</evidence>